<keyword evidence="2" id="KW-0813">Transport</keyword>
<dbReference type="EMBL" id="AOFI03000001">
    <property type="protein sequence ID" value="KAF4326073.1"/>
    <property type="molecule type" value="Genomic_DNA"/>
</dbReference>
<reference evidence="8" key="2">
    <citation type="submission" date="2020-02" db="EMBL/GenBank/DDBJ databases">
        <authorList>
            <person name="Studholme D.J."/>
        </authorList>
    </citation>
    <scope>NUCLEOTIDE SEQUENCE</scope>
    <source>
        <strain evidence="8">00238/432</strain>
    </source>
</reference>
<dbReference type="PANTHER" id="PTHR43297:SF2">
    <property type="entry name" value="DIPEPTIDE TRANSPORT ATP-BINDING PROTEIN DPPD"/>
    <property type="match status" value="1"/>
</dbReference>
<dbReference type="GO" id="GO:0005524">
    <property type="term" value="F:ATP binding"/>
    <property type="evidence" value="ECO:0007669"/>
    <property type="project" value="UniProtKB-KW"/>
</dbReference>
<gene>
    <name evidence="8" type="ORF">G195_000112</name>
</gene>
<dbReference type="Gene3D" id="3.40.50.300">
    <property type="entry name" value="P-loop containing nucleotide triphosphate hydrolases"/>
    <property type="match status" value="1"/>
</dbReference>
<feature type="domain" description="ABC transporter" evidence="7">
    <location>
        <begin position="5"/>
        <end position="251"/>
    </location>
</feature>
<evidence type="ECO:0000256" key="1">
    <source>
        <dbReference type="ARBA" id="ARBA00004202"/>
    </source>
</evidence>
<evidence type="ECO:0000256" key="6">
    <source>
        <dbReference type="ARBA" id="ARBA00023136"/>
    </source>
</evidence>
<evidence type="ECO:0000256" key="3">
    <source>
        <dbReference type="ARBA" id="ARBA00022475"/>
    </source>
</evidence>
<keyword evidence="5" id="KW-0067">ATP-binding</keyword>
<dbReference type="AlphaFoldDB" id="A0A8J4SWU9"/>
<dbReference type="Proteomes" id="UP000702964">
    <property type="component" value="Unassembled WGS sequence"/>
</dbReference>
<evidence type="ECO:0000256" key="4">
    <source>
        <dbReference type="ARBA" id="ARBA00022741"/>
    </source>
</evidence>
<dbReference type="CDD" id="cd03257">
    <property type="entry name" value="ABC_NikE_OppD_transporters"/>
    <property type="match status" value="1"/>
</dbReference>
<keyword evidence="4" id="KW-0547">Nucleotide-binding</keyword>
<sequence>MTTLLEVKNLNIRNTEGQLLVHNSSFSLESGKTYGLIGESGSGKTLTSKAILDMLPAHLHMSGDIVLQGELLQQLSRKRWRSIRGSQIGAIFQHPEQALHPSIPIGRQFVDLMRSHLPVSRYEAEKQAKKMLSQVLLKDTSRVMSSYAHELSGGMNQRVMIAMALLLKPKILIADEPTSALDVSTQAEIIFLLKELIMDTDMSLLFITHDLLISSYLADTIGVMREGRIIERGNKDNILSSPEHEYTQQLCRHCSQRFLGKGEIAYA</sequence>
<dbReference type="Pfam" id="PF00005">
    <property type="entry name" value="ABC_tran"/>
    <property type="match status" value="1"/>
</dbReference>
<evidence type="ECO:0000313" key="9">
    <source>
        <dbReference type="Proteomes" id="UP000702964"/>
    </source>
</evidence>
<name>A0A8J4SWU9_9STRA</name>
<evidence type="ECO:0000256" key="2">
    <source>
        <dbReference type="ARBA" id="ARBA00022448"/>
    </source>
</evidence>
<dbReference type="InterPro" id="IPR003593">
    <property type="entry name" value="AAA+_ATPase"/>
</dbReference>
<organism evidence="8 9">
    <name type="scientific">Phytophthora kernoviae 00238/432</name>
    <dbReference type="NCBI Taxonomy" id="1284355"/>
    <lineage>
        <taxon>Eukaryota</taxon>
        <taxon>Sar</taxon>
        <taxon>Stramenopiles</taxon>
        <taxon>Oomycota</taxon>
        <taxon>Peronosporomycetes</taxon>
        <taxon>Peronosporales</taxon>
        <taxon>Peronosporaceae</taxon>
        <taxon>Phytophthora</taxon>
    </lineage>
</organism>
<keyword evidence="3" id="KW-1003">Cell membrane</keyword>
<dbReference type="InterPro" id="IPR050388">
    <property type="entry name" value="ABC_Ni/Peptide_Import"/>
</dbReference>
<dbReference type="GO" id="GO:0016887">
    <property type="term" value="F:ATP hydrolysis activity"/>
    <property type="evidence" value="ECO:0007669"/>
    <property type="project" value="InterPro"/>
</dbReference>
<evidence type="ECO:0000256" key="5">
    <source>
        <dbReference type="ARBA" id="ARBA00022840"/>
    </source>
</evidence>
<dbReference type="PROSITE" id="PS50893">
    <property type="entry name" value="ABC_TRANSPORTER_2"/>
    <property type="match status" value="1"/>
</dbReference>
<evidence type="ECO:0000313" key="8">
    <source>
        <dbReference type="EMBL" id="KAF4326073.1"/>
    </source>
</evidence>
<protein>
    <recommendedName>
        <fullName evidence="7">ABC transporter domain-containing protein</fullName>
    </recommendedName>
</protein>
<dbReference type="GO" id="GO:0005886">
    <property type="term" value="C:plasma membrane"/>
    <property type="evidence" value="ECO:0007669"/>
    <property type="project" value="UniProtKB-SubCell"/>
</dbReference>
<keyword evidence="6" id="KW-0472">Membrane</keyword>
<accession>A0A8J4SWU9</accession>
<dbReference type="SMART" id="SM00382">
    <property type="entry name" value="AAA"/>
    <property type="match status" value="1"/>
</dbReference>
<dbReference type="PANTHER" id="PTHR43297">
    <property type="entry name" value="OLIGOPEPTIDE TRANSPORT ATP-BINDING PROTEIN APPD"/>
    <property type="match status" value="1"/>
</dbReference>
<reference evidence="8" key="1">
    <citation type="journal article" date="2015" name="Genom Data">
        <title>Draft genome sequences of Phytophthora kernoviae and Phytophthora ramorum lineage EU2 from Scotland.</title>
        <authorList>
            <person name="Sambles C."/>
            <person name="Schlenzig A."/>
            <person name="O'Neill P."/>
            <person name="Grant M."/>
            <person name="Studholme D.J."/>
        </authorList>
    </citation>
    <scope>NUCLEOTIDE SEQUENCE</scope>
    <source>
        <strain evidence="8">00238/432</strain>
    </source>
</reference>
<dbReference type="InterPro" id="IPR003439">
    <property type="entry name" value="ABC_transporter-like_ATP-bd"/>
</dbReference>
<proteinExistence type="predicted"/>
<comment type="caution">
    <text evidence="8">The sequence shown here is derived from an EMBL/GenBank/DDBJ whole genome shotgun (WGS) entry which is preliminary data.</text>
</comment>
<comment type="subcellular location">
    <subcellularLocation>
        <location evidence="1">Cell membrane</location>
        <topology evidence="1">Peripheral membrane protein</topology>
    </subcellularLocation>
</comment>
<evidence type="ECO:0000259" key="7">
    <source>
        <dbReference type="PROSITE" id="PS50893"/>
    </source>
</evidence>
<dbReference type="InterPro" id="IPR027417">
    <property type="entry name" value="P-loop_NTPase"/>
</dbReference>
<dbReference type="SUPFAM" id="SSF52540">
    <property type="entry name" value="P-loop containing nucleoside triphosphate hydrolases"/>
    <property type="match status" value="1"/>
</dbReference>